<reference evidence="4" key="1">
    <citation type="submission" date="2022-07" db="EMBL/GenBank/DDBJ databases">
        <authorList>
            <person name="Macas J."/>
            <person name="Novak P."/>
            <person name="Neumann P."/>
        </authorList>
    </citation>
    <scope>NUCLEOTIDE SEQUENCE</scope>
</reference>
<keyword evidence="2" id="KW-1133">Transmembrane helix</keyword>
<feature type="domain" description="RING-type" evidence="3">
    <location>
        <begin position="111"/>
        <end position="153"/>
    </location>
</feature>
<keyword evidence="5" id="KW-1185">Reference proteome</keyword>
<dbReference type="GO" id="GO:0008270">
    <property type="term" value="F:zinc ion binding"/>
    <property type="evidence" value="ECO:0007669"/>
    <property type="project" value="UniProtKB-KW"/>
</dbReference>
<evidence type="ECO:0000313" key="4">
    <source>
        <dbReference type="EMBL" id="CAH9147418.1"/>
    </source>
</evidence>
<protein>
    <recommendedName>
        <fullName evidence="3">RING-type domain-containing protein</fullName>
    </recommendedName>
</protein>
<organism evidence="4 5">
    <name type="scientific">Cuscuta epithymum</name>
    <dbReference type="NCBI Taxonomy" id="186058"/>
    <lineage>
        <taxon>Eukaryota</taxon>
        <taxon>Viridiplantae</taxon>
        <taxon>Streptophyta</taxon>
        <taxon>Embryophyta</taxon>
        <taxon>Tracheophyta</taxon>
        <taxon>Spermatophyta</taxon>
        <taxon>Magnoliopsida</taxon>
        <taxon>eudicotyledons</taxon>
        <taxon>Gunneridae</taxon>
        <taxon>Pentapetalae</taxon>
        <taxon>asterids</taxon>
        <taxon>lamiids</taxon>
        <taxon>Solanales</taxon>
        <taxon>Convolvulaceae</taxon>
        <taxon>Cuscuteae</taxon>
        <taxon>Cuscuta</taxon>
        <taxon>Cuscuta subgen. Cuscuta</taxon>
    </lineage>
</organism>
<dbReference type="AlphaFoldDB" id="A0AAV0GJQ0"/>
<dbReference type="InterPro" id="IPR001841">
    <property type="entry name" value="Znf_RING"/>
</dbReference>
<dbReference type="Proteomes" id="UP001152523">
    <property type="component" value="Unassembled WGS sequence"/>
</dbReference>
<evidence type="ECO:0000256" key="2">
    <source>
        <dbReference type="SAM" id="Phobius"/>
    </source>
</evidence>
<sequence length="161" mass="18142">MEYNYTNTMVASGGSYEVVGHRESLCYSIGFSLGILAVLVILPFLVYKCVKGDPGDSAHRSAATTGVDGEEEHIISIGESMFLVYLDSYPKLLYSEVKEYEKDSDYSSSECCICLADYEDDDIVRVLPKCGHLFHVNCIDIWFKRRPTCPFCRNCPLYESL</sequence>
<keyword evidence="1" id="KW-0862">Zinc</keyword>
<dbReference type="PANTHER" id="PTHR46719:SF21">
    <property type="entry name" value="RING-H2 FINGER PROTEIN ATL70-LIKE"/>
    <property type="match status" value="1"/>
</dbReference>
<evidence type="ECO:0000259" key="3">
    <source>
        <dbReference type="PROSITE" id="PS50089"/>
    </source>
</evidence>
<proteinExistence type="predicted"/>
<keyword evidence="2" id="KW-0472">Membrane</keyword>
<evidence type="ECO:0000256" key="1">
    <source>
        <dbReference type="PROSITE-ProRule" id="PRU00175"/>
    </source>
</evidence>
<dbReference type="SUPFAM" id="SSF57850">
    <property type="entry name" value="RING/U-box"/>
    <property type="match status" value="1"/>
</dbReference>
<keyword evidence="2" id="KW-0812">Transmembrane</keyword>
<dbReference type="PANTHER" id="PTHR46719">
    <property type="entry name" value="TRANSCRIPTION FACTOR C2H2 FAMILY-RELATED"/>
    <property type="match status" value="1"/>
</dbReference>
<accession>A0AAV0GJQ0</accession>
<keyword evidence="1" id="KW-0863">Zinc-finger</keyword>
<dbReference type="SMART" id="SM00184">
    <property type="entry name" value="RING"/>
    <property type="match status" value="1"/>
</dbReference>
<dbReference type="InterPro" id="IPR045899">
    <property type="entry name" value="ATL71-like"/>
</dbReference>
<comment type="caution">
    <text evidence="4">The sequence shown here is derived from an EMBL/GenBank/DDBJ whole genome shotgun (WGS) entry which is preliminary data.</text>
</comment>
<dbReference type="PROSITE" id="PS50089">
    <property type="entry name" value="ZF_RING_2"/>
    <property type="match status" value="1"/>
</dbReference>
<name>A0AAV0GJQ0_9ASTE</name>
<keyword evidence="1" id="KW-0479">Metal-binding</keyword>
<dbReference type="EMBL" id="CAMAPF010001130">
    <property type="protein sequence ID" value="CAH9147418.1"/>
    <property type="molecule type" value="Genomic_DNA"/>
</dbReference>
<evidence type="ECO:0000313" key="5">
    <source>
        <dbReference type="Proteomes" id="UP001152523"/>
    </source>
</evidence>
<dbReference type="Gene3D" id="3.30.40.10">
    <property type="entry name" value="Zinc/RING finger domain, C3HC4 (zinc finger)"/>
    <property type="match status" value="1"/>
</dbReference>
<dbReference type="CDD" id="cd16461">
    <property type="entry name" value="RING-H2_EL5-like"/>
    <property type="match status" value="1"/>
</dbReference>
<dbReference type="Pfam" id="PF13639">
    <property type="entry name" value="zf-RING_2"/>
    <property type="match status" value="1"/>
</dbReference>
<dbReference type="InterPro" id="IPR013083">
    <property type="entry name" value="Znf_RING/FYVE/PHD"/>
</dbReference>
<feature type="transmembrane region" description="Helical" evidence="2">
    <location>
        <begin position="27"/>
        <end position="47"/>
    </location>
</feature>
<gene>
    <name evidence="4" type="ORF">CEPIT_LOCUS43727</name>
</gene>